<dbReference type="PANTHER" id="PTHR10948:SF23">
    <property type="entry name" value="TRANSPOSASE INSI FOR INSERTION SEQUENCE ELEMENT IS30A-RELATED"/>
    <property type="match status" value="1"/>
</dbReference>
<evidence type="ECO:0000313" key="2">
    <source>
        <dbReference type="EMBL" id="KRN75205.1"/>
    </source>
</evidence>
<dbReference type="GO" id="GO:0015074">
    <property type="term" value="P:DNA integration"/>
    <property type="evidence" value="ECO:0007669"/>
    <property type="project" value="InterPro"/>
</dbReference>
<dbReference type="PATRIC" id="fig|89059.3.peg.965"/>
<proteinExistence type="predicted"/>
<dbReference type="GO" id="GO:0006310">
    <property type="term" value="P:DNA recombination"/>
    <property type="evidence" value="ECO:0007669"/>
    <property type="project" value="UniProtKB-KW"/>
</dbReference>
<keyword evidence="1" id="KW-0233">DNA recombination</keyword>
<comment type="caution">
    <text evidence="2">The sequence shown here is derived from an EMBL/GenBank/DDBJ whole genome shotgun (WGS) entry which is preliminary data.</text>
</comment>
<dbReference type="EMBL" id="JQBK01000213">
    <property type="protein sequence ID" value="KRN75205.1"/>
    <property type="molecule type" value="Genomic_DNA"/>
</dbReference>
<dbReference type="SUPFAM" id="SSF53098">
    <property type="entry name" value="Ribonuclease H-like"/>
    <property type="match status" value="1"/>
</dbReference>
<evidence type="ECO:0000256" key="1">
    <source>
        <dbReference type="ARBA" id="ARBA00023172"/>
    </source>
</evidence>
<name>A0A0R2JIX6_9LACO</name>
<dbReference type="Proteomes" id="UP000051491">
    <property type="component" value="Unassembled WGS sequence"/>
</dbReference>
<dbReference type="GO" id="GO:0032196">
    <property type="term" value="P:transposition"/>
    <property type="evidence" value="ECO:0007669"/>
    <property type="project" value="TreeGrafter"/>
</dbReference>
<dbReference type="Gene3D" id="3.30.420.10">
    <property type="entry name" value="Ribonuclease H-like superfamily/Ribonuclease H"/>
    <property type="match status" value="1"/>
</dbReference>
<dbReference type="InterPro" id="IPR025246">
    <property type="entry name" value="IS30-like_HTH"/>
</dbReference>
<dbReference type="Pfam" id="PF13936">
    <property type="entry name" value="HTH_38"/>
    <property type="match status" value="1"/>
</dbReference>
<gene>
    <name evidence="2" type="ORF">IV43_GL000920</name>
</gene>
<sequence>MTRIYSNTPKHYQQLSAAERGQIEASLKDGLSVMQIAQRLGRARSTIYREIARGTTLQRNSDYLFYRQYFAETGQINYRKNRSQCHSKPLTRNCWLYFAMLAKELKRPFRSQSVASFTAYFKRIHPDKPTPSVTTVYRYIDQGLLQLRNIDLPQKLRRRIKTTKHTHVRQNQKNLGLSIEKRPADVKQRLTFGNWEADLVKGVRKASEPALLTLTERKTRYEIVLKVPNYHAQTCLAAVQKVIKQAPTLFKTLTFDNGAEFSEQSRLKGTTSYFAHPSSPWERGSNERANGLLREFFPKGHSLRQVTPEEIQRAQNALNGKYRRILGYHSAQEALENELAQPNK</sequence>
<dbReference type="NCBIfam" id="NF033563">
    <property type="entry name" value="transpos_IS30"/>
    <property type="match status" value="1"/>
</dbReference>
<dbReference type="InterPro" id="IPR012337">
    <property type="entry name" value="RNaseH-like_sf"/>
</dbReference>
<dbReference type="InterPro" id="IPR001584">
    <property type="entry name" value="Integrase_cat-core"/>
</dbReference>
<dbReference type="InterPro" id="IPR036397">
    <property type="entry name" value="RNaseH_sf"/>
</dbReference>
<dbReference type="PROSITE" id="PS50994">
    <property type="entry name" value="INTEGRASE"/>
    <property type="match status" value="1"/>
</dbReference>
<protein>
    <submittedName>
        <fullName evidence="2">Transposase</fullName>
    </submittedName>
</protein>
<dbReference type="Gene3D" id="1.10.10.60">
    <property type="entry name" value="Homeodomain-like"/>
    <property type="match status" value="1"/>
</dbReference>
<dbReference type="GO" id="GO:0003676">
    <property type="term" value="F:nucleic acid binding"/>
    <property type="evidence" value="ECO:0007669"/>
    <property type="project" value="InterPro"/>
</dbReference>
<dbReference type="STRING" id="89059.LAC1533_0093"/>
<dbReference type="OrthoDB" id="9781678at2"/>
<dbReference type="GO" id="GO:0005829">
    <property type="term" value="C:cytosol"/>
    <property type="evidence" value="ECO:0007669"/>
    <property type="project" value="TreeGrafter"/>
</dbReference>
<dbReference type="InterPro" id="IPR053392">
    <property type="entry name" value="Transposase_IS30-like"/>
</dbReference>
<evidence type="ECO:0000313" key="3">
    <source>
        <dbReference type="Proteomes" id="UP000051491"/>
    </source>
</evidence>
<organism evidence="2 3">
    <name type="scientific">Ligilactobacillus acidipiscis</name>
    <dbReference type="NCBI Taxonomy" id="89059"/>
    <lineage>
        <taxon>Bacteria</taxon>
        <taxon>Bacillati</taxon>
        <taxon>Bacillota</taxon>
        <taxon>Bacilli</taxon>
        <taxon>Lactobacillales</taxon>
        <taxon>Lactobacillaceae</taxon>
        <taxon>Ligilactobacillus</taxon>
    </lineage>
</organism>
<dbReference type="GO" id="GO:0004803">
    <property type="term" value="F:transposase activity"/>
    <property type="evidence" value="ECO:0007669"/>
    <property type="project" value="TreeGrafter"/>
</dbReference>
<accession>A0A0R2JIX6</accession>
<reference evidence="2 3" key="1">
    <citation type="journal article" date="2015" name="Genome Announc.">
        <title>Expanding the biotechnology potential of lactobacilli through comparative genomics of 213 strains and associated genera.</title>
        <authorList>
            <person name="Sun Z."/>
            <person name="Harris H.M."/>
            <person name="McCann A."/>
            <person name="Guo C."/>
            <person name="Argimon S."/>
            <person name="Zhang W."/>
            <person name="Yang X."/>
            <person name="Jeffery I.B."/>
            <person name="Cooney J.C."/>
            <person name="Kagawa T.F."/>
            <person name="Liu W."/>
            <person name="Song Y."/>
            <person name="Salvetti E."/>
            <person name="Wrobel A."/>
            <person name="Rasinkangas P."/>
            <person name="Parkhill J."/>
            <person name="Rea M.C."/>
            <person name="O'Sullivan O."/>
            <person name="Ritari J."/>
            <person name="Douillard F.P."/>
            <person name="Paul Ross R."/>
            <person name="Yang R."/>
            <person name="Briner A.E."/>
            <person name="Felis G.E."/>
            <person name="de Vos W.M."/>
            <person name="Barrangou R."/>
            <person name="Klaenhammer T.R."/>
            <person name="Caufield P.W."/>
            <person name="Cui Y."/>
            <person name="Zhang H."/>
            <person name="O'Toole P.W."/>
        </authorList>
    </citation>
    <scope>NUCLEOTIDE SEQUENCE [LARGE SCALE GENOMIC DNA]</scope>
    <source>
        <strain evidence="2 3">DSM 15353</strain>
    </source>
</reference>
<dbReference type="PANTHER" id="PTHR10948">
    <property type="entry name" value="TRANSPOSASE"/>
    <property type="match status" value="1"/>
</dbReference>
<dbReference type="InterPro" id="IPR051917">
    <property type="entry name" value="Transposase-Integrase"/>
</dbReference>
<dbReference type="RefSeq" id="WP_010499999.1">
    <property type="nucleotide sequence ID" value="NZ_JBHUGU010000002.1"/>
</dbReference>
<dbReference type="AlphaFoldDB" id="A0A0R2JIX6"/>